<keyword evidence="2" id="KW-0274">FAD</keyword>
<dbReference type="SUPFAM" id="SSF56176">
    <property type="entry name" value="FAD-binding/transporter-associated domain-like"/>
    <property type="match status" value="1"/>
</dbReference>
<keyword evidence="1" id="KW-0285">Flavoprotein</keyword>
<evidence type="ECO:0000259" key="4">
    <source>
        <dbReference type="PROSITE" id="PS51387"/>
    </source>
</evidence>
<organism evidence="5 6">
    <name type="scientific">Azospirillum oleiclasticum</name>
    <dbReference type="NCBI Taxonomy" id="2735135"/>
    <lineage>
        <taxon>Bacteria</taxon>
        <taxon>Pseudomonadati</taxon>
        <taxon>Pseudomonadota</taxon>
        <taxon>Alphaproteobacteria</taxon>
        <taxon>Rhodospirillales</taxon>
        <taxon>Azospirillaceae</taxon>
        <taxon>Azospirillum</taxon>
    </lineage>
</organism>
<dbReference type="InterPro" id="IPR016166">
    <property type="entry name" value="FAD-bd_PCMH"/>
</dbReference>
<sequence length="292" mass="30507">MKAPPFDYHRPASLDEALGLLAGQPDARILAGGQSLVPMLNMRLAAPATLIDINRVDGLDRIEEGADRVTLGAMVRQRALEASPVVRRRLPLLAEAVAQIGHPVTRNRGTVGGSLCHLDPAAEIPAAALALDARLVAASARGTRRLAMEEFALGMMTTGLEPDEMLVAVELAAWPEGHGAGFAEFARRPGDFAMASAAALVALDGAGRVDAVRLVLGAVAATPLRVTEAEAMLMGRTPDTTLIAEAAALAGPCVTLEDPQAPLWYRARLATAMAKRALTAAVGRADRKRVAA</sequence>
<dbReference type="InterPro" id="IPR005107">
    <property type="entry name" value="CO_DH_flav_C"/>
</dbReference>
<evidence type="ECO:0000256" key="3">
    <source>
        <dbReference type="ARBA" id="ARBA00023002"/>
    </source>
</evidence>
<dbReference type="PANTHER" id="PTHR42659">
    <property type="entry name" value="XANTHINE DEHYDROGENASE SUBUNIT C-RELATED"/>
    <property type="match status" value="1"/>
</dbReference>
<gene>
    <name evidence="5" type="ORF">HND93_22770</name>
</gene>
<dbReference type="InterPro" id="IPR036318">
    <property type="entry name" value="FAD-bd_PCMH-like_sf"/>
</dbReference>
<dbReference type="Gene3D" id="3.30.43.10">
    <property type="entry name" value="Uridine Diphospho-n-acetylenolpyruvylglucosamine Reductase, domain 2"/>
    <property type="match status" value="1"/>
</dbReference>
<keyword evidence="6" id="KW-1185">Reference proteome</keyword>
<dbReference type="RefSeq" id="WP_180284313.1">
    <property type="nucleotide sequence ID" value="NZ_JABFDB010000019.1"/>
</dbReference>
<keyword evidence="3" id="KW-0560">Oxidoreductase</keyword>
<dbReference type="InterPro" id="IPR016167">
    <property type="entry name" value="FAD-bd_PCMH_sub1"/>
</dbReference>
<name>A0ABX2TE66_9PROT</name>
<dbReference type="EMBL" id="JABFDB010000019">
    <property type="protein sequence ID" value="NYZ22543.1"/>
    <property type="molecule type" value="Genomic_DNA"/>
</dbReference>
<dbReference type="InterPro" id="IPR051312">
    <property type="entry name" value="Diverse_Substr_Oxidored"/>
</dbReference>
<dbReference type="SMART" id="SM01092">
    <property type="entry name" value="CO_deh_flav_C"/>
    <property type="match status" value="1"/>
</dbReference>
<dbReference type="Gene3D" id="3.30.465.10">
    <property type="match status" value="1"/>
</dbReference>
<dbReference type="Pfam" id="PF03450">
    <property type="entry name" value="CO_deh_flav_C"/>
    <property type="match status" value="1"/>
</dbReference>
<protein>
    <submittedName>
        <fullName evidence="5">Xanthine dehydrogenase family protein subunit M</fullName>
    </submittedName>
</protein>
<dbReference type="PROSITE" id="PS51387">
    <property type="entry name" value="FAD_PCMH"/>
    <property type="match status" value="1"/>
</dbReference>
<proteinExistence type="predicted"/>
<evidence type="ECO:0000313" key="6">
    <source>
        <dbReference type="Proteomes" id="UP000584642"/>
    </source>
</evidence>
<evidence type="ECO:0000256" key="1">
    <source>
        <dbReference type="ARBA" id="ARBA00022630"/>
    </source>
</evidence>
<evidence type="ECO:0000256" key="2">
    <source>
        <dbReference type="ARBA" id="ARBA00022827"/>
    </source>
</evidence>
<dbReference type="Gene3D" id="3.30.390.50">
    <property type="entry name" value="CO dehydrogenase flavoprotein, C-terminal domain"/>
    <property type="match status" value="1"/>
</dbReference>
<dbReference type="Pfam" id="PF00941">
    <property type="entry name" value="FAD_binding_5"/>
    <property type="match status" value="1"/>
</dbReference>
<dbReference type="Proteomes" id="UP000584642">
    <property type="component" value="Unassembled WGS sequence"/>
</dbReference>
<dbReference type="InterPro" id="IPR036683">
    <property type="entry name" value="CO_DH_flav_C_dom_sf"/>
</dbReference>
<dbReference type="PANTHER" id="PTHR42659:SF2">
    <property type="entry name" value="XANTHINE DEHYDROGENASE SUBUNIT C-RELATED"/>
    <property type="match status" value="1"/>
</dbReference>
<dbReference type="InterPro" id="IPR016169">
    <property type="entry name" value="FAD-bd_PCMH_sub2"/>
</dbReference>
<dbReference type="InterPro" id="IPR002346">
    <property type="entry name" value="Mopterin_DH_FAD-bd"/>
</dbReference>
<dbReference type="SUPFAM" id="SSF55447">
    <property type="entry name" value="CO dehydrogenase flavoprotein C-terminal domain-like"/>
    <property type="match status" value="1"/>
</dbReference>
<evidence type="ECO:0000313" key="5">
    <source>
        <dbReference type="EMBL" id="NYZ22543.1"/>
    </source>
</evidence>
<comment type="caution">
    <text evidence="5">The sequence shown here is derived from an EMBL/GenBank/DDBJ whole genome shotgun (WGS) entry which is preliminary data.</text>
</comment>
<reference evidence="5 6" key="1">
    <citation type="submission" date="2020-05" db="EMBL/GenBank/DDBJ databases">
        <title>Azospirillum oleiclasticum sp. nov, a nitrogen-fixing and heavy crude oil-emulsifying bacterium isolated from the crude oil of Yumen Oilfield.</title>
        <authorList>
            <person name="Wu D."/>
            <person name="Cai M."/>
            <person name="Zhang X."/>
        </authorList>
    </citation>
    <scope>NUCLEOTIDE SEQUENCE [LARGE SCALE GENOMIC DNA]</scope>
    <source>
        <strain evidence="5 6">ROY-1-1-2</strain>
    </source>
</reference>
<feature type="domain" description="FAD-binding PCMH-type" evidence="4">
    <location>
        <begin position="1"/>
        <end position="176"/>
    </location>
</feature>
<accession>A0ABX2TE66</accession>